<evidence type="ECO:0000259" key="1">
    <source>
        <dbReference type="Pfam" id="PF00582"/>
    </source>
</evidence>
<reference evidence="2" key="2">
    <citation type="submission" date="2020-09" db="EMBL/GenBank/DDBJ databases">
        <authorList>
            <person name="Sun Q."/>
            <person name="Kim S."/>
        </authorList>
    </citation>
    <scope>NUCLEOTIDE SEQUENCE</scope>
    <source>
        <strain evidence="2">KCTC 42590</strain>
    </source>
</reference>
<organism evidence="2 3">
    <name type="scientific">Kordiimonas sediminis</name>
    <dbReference type="NCBI Taxonomy" id="1735581"/>
    <lineage>
        <taxon>Bacteria</taxon>
        <taxon>Pseudomonadati</taxon>
        <taxon>Pseudomonadota</taxon>
        <taxon>Alphaproteobacteria</taxon>
        <taxon>Kordiimonadales</taxon>
        <taxon>Kordiimonadaceae</taxon>
        <taxon>Kordiimonas</taxon>
    </lineage>
</organism>
<reference evidence="2" key="1">
    <citation type="journal article" date="2014" name="Int. J. Syst. Evol. Microbiol.">
        <title>Complete genome sequence of Corynebacterium casei LMG S-19264T (=DSM 44701T), isolated from a smear-ripened cheese.</title>
        <authorList>
            <consortium name="US DOE Joint Genome Institute (JGI-PGF)"/>
            <person name="Walter F."/>
            <person name="Albersmeier A."/>
            <person name="Kalinowski J."/>
            <person name="Ruckert C."/>
        </authorList>
    </citation>
    <scope>NUCLEOTIDE SEQUENCE</scope>
    <source>
        <strain evidence="2">KCTC 42590</strain>
    </source>
</reference>
<dbReference type="CDD" id="cd00293">
    <property type="entry name" value="USP-like"/>
    <property type="match status" value="1"/>
</dbReference>
<protein>
    <submittedName>
        <fullName evidence="2">Universal stress protein UspA</fullName>
    </submittedName>
</protein>
<name>A0A919ARN5_9PROT</name>
<comment type="caution">
    <text evidence="2">The sequence shown here is derived from an EMBL/GenBank/DDBJ whole genome shotgun (WGS) entry which is preliminary data.</text>
</comment>
<dbReference type="Pfam" id="PF00582">
    <property type="entry name" value="Usp"/>
    <property type="match status" value="1"/>
</dbReference>
<evidence type="ECO:0000313" key="2">
    <source>
        <dbReference type="EMBL" id="GHF22727.1"/>
    </source>
</evidence>
<gene>
    <name evidence="2" type="ORF">GCM10017044_16360</name>
</gene>
<dbReference type="RefSeq" id="WP_191251832.1">
    <property type="nucleotide sequence ID" value="NZ_BNCI01000002.1"/>
</dbReference>
<evidence type="ECO:0000313" key="3">
    <source>
        <dbReference type="Proteomes" id="UP000630923"/>
    </source>
</evidence>
<dbReference type="EMBL" id="BNCI01000002">
    <property type="protein sequence ID" value="GHF22727.1"/>
    <property type="molecule type" value="Genomic_DNA"/>
</dbReference>
<dbReference type="InterPro" id="IPR006016">
    <property type="entry name" value="UspA"/>
</dbReference>
<dbReference type="Gene3D" id="3.40.50.12370">
    <property type="match status" value="1"/>
</dbReference>
<dbReference type="AlphaFoldDB" id="A0A919ARN5"/>
<dbReference type="Proteomes" id="UP000630923">
    <property type="component" value="Unassembled WGS sequence"/>
</dbReference>
<accession>A0A919ARN5</accession>
<sequence length="286" mass="31092">MLKSILLPLSAMVSSPGLVKAGVEIARRSNGTLNALFFRADPRTSIPYLGEGLTADMIQQICDSAEVESKTAAEKAKAQFLQLLDASAVPYLDGYSHDKATAQWTEQVGTLTGNVGRQARTADLSLCLQPDPDNPDREDIFSELLFRSGRPVLMMPDDWEATTLGKHALICWNGRVEGARAVAAALPILKDAEKVTLLQIGDVEPDRPGLDQLEDYLAQHGINVQKRSDDQTKASVAEQIHATAESVGADMLVIGAYSHARWRELILGGVTNWLSTESKIPVFMSH</sequence>
<feature type="domain" description="UspA" evidence="1">
    <location>
        <begin position="214"/>
        <end position="284"/>
    </location>
</feature>
<keyword evidence="3" id="KW-1185">Reference proteome</keyword>
<proteinExistence type="predicted"/>
<dbReference type="SUPFAM" id="SSF52402">
    <property type="entry name" value="Adenine nucleotide alpha hydrolases-like"/>
    <property type="match status" value="1"/>
</dbReference>